<dbReference type="PANTHER" id="PTHR40043">
    <property type="entry name" value="UPF0719 INNER MEMBRANE PROTEIN YJFL"/>
    <property type="match status" value="1"/>
</dbReference>
<organism evidence="8 10">
    <name type="scientific">Pseudoalteromonas lipolytica</name>
    <dbReference type="NCBI Taxonomy" id="570156"/>
    <lineage>
        <taxon>Bacteria</taxon>
        <taxon>Pseudomonadati</taxon>
        <taxon>Pseudomonadota</taxon>
        <taxon>Gammaproteobacteria</taxon>
        <taxon>Alteromonadales</taxon>
        <taxon>Pseudoalteromonadaceae</taxon>
        <taxon>Pseudoalteromonas</taxon>
    </lineage>
</organism>
<dbReference type="GO" id="GO:0005886">
    <property type="term" value="C:plasma membrane"/>
    <property type="evidence" value="ECO:0007669"/>
    <property type="project" value="UniProtKB-SubCell"/>
</dbReference>
<evidence type="ECO:0000313" key="11">
    <source>
        <dbReference type="Proteomes" id="UP001377972"/>
    </source>
</evidence>
<keyword evidence="6 7" id="KW-0472">Membrane</keyword>
<feature type="transmembrane region" description="Helical" evidence="7">
    <location>
        <begin position="223"/>
        <end position="242"/>
    </location>
</feature>
<dbReference type="STRING" id="570156.AOG27_09100"/>
<keyword evidence="11" id="KW-1185">Reference proteome</keyword>
<dbReference type="RefSeq" id="WP_228290552.1">
    <property type="nucleotide sequence ID" value="NZ_JAQPZS010000004.1"/>
</dbReference>
<reference evidence="8 10" key="1">
    <citation type="submission" date="2015-09" db="EMBL/GenBank/DDBJ databases">
        <title>Draft Genome Sequence of Pseudoalteromonas lipolytica UCD-48B.</title>
        <authorList>
            <person name="Krusor M."/>
            <person name="Coil D.A."/>
            <person name="Lang J.M."/>
            <person name="Eisen J.A."/>
            <person name="Alexiev A."/>
        </authorList>
    </citation>
    <scope>NUCLEOTIDE SEQUENCE [LARGE SCALE GENOMIC DNA]</scope>
    <source>
        <strain evidence="8 10">UCD-48B</strain>
    </source>
</reference>
<keyword evidence="3" id="KW-1003">Cell membrane</keyword>
<proteinExistence type="inferred from homology"/>
<evidence type="ECO:0000256" key="6">
    <source>
        <dbReference type="ARBA" id="ARBA00023136"/>
    </source>
</evidence>
<keyword evidence="4 7" id="KW-0812">Transmembrane</keyword>
<dbReference type="InterPro" id="IPR007140">
    <property type="entry name" value="DUF350"/>
</dbReference>
<gene>
    <name evidence="8" type="ORF">AOG27_09100</name>
    <name evidence="9" type="ORF">PQI24_06530</name>
</gene>
<feature type="transmembrane region" description="Helical" evidence="7">
    <location>
        <begin position="86"/>
        <end position="104"/>
    </location>
</feature>
<evidence type="ECO:0000256" key="2">
    <source>
        <dbReference type="ARBA" id="ARBA00005779"/>
    </source>
</evidence>
<dbReference type="AlphaFoldDB" id="A0A0P7E114"/>
<dbReference type="Proteomes" id="UP000050378">
    <property type="component" value="Unassembled WGS sequence"/>
</dbReference>
<reference evidence="9 11" key="2">
    <citation type="submission" date="2023-01" db="EMBL/GenBank/DDBJ databases">
        <title>Trichodesmium-associated heterotrophic epibiont bacteria.</title>
        <authorList>
            <person name="Cleveland C.S."/>
            <person name="Webb E.A."/>
        </authorList>
    </citation>
    <scope>NUCLEOTIDE SEQUENCE [LARGE SCALE GENOMIC DNA]</scope>
    <source>
        <strain evidence="9 11">USCH2</strain>
    </source>
</reference>
<dbReference type="EMBL" id="LJTC01000005">
    <property type="protein sequence ID" value="KPM83791.1"/>
    <property type="molecule type" value="Genomic_DNA"/>
</dbReference>
<sequence>MDINLTHYLATMAYNSAYIGLFIAIIAVAKLSYNLATPYNTTSQLTDNANSALGLSIGGYLGAITIIYGFVLAGPSQGLLSDLMNVSLYSVLGMVLLTCSRILNDKLLLRLFCNQEQLINQQNEAVGLVQAANYMAAALIIGGALTGEGSWLSAIVFYFLGQLMLIIFAKGYDHLTAFNLHEQLEKGNKAVALSFSGTMLALAIILCHALIGGFHSWQQSLSLFFIDALFGFLILPIVRYLVDKIIFSKISLDQAMHDKNTAVAVIESSIAICVAVIITIAI</sequence>
<feature type="transmembrane region" description="Helical" evidence="7">
    <location>
        <begin position="52"/>
        <end position="74"/>
    </location>
</feature>
<dbReference type="Proteomes" id="UP001377972">
    <property type="component" value="Unassembled WGS sequence"/>
</dbReference>
<dbReference type="PATRIC" id="fig|570156.3.peg.2886"/>
<dbReference type="EMBL" id="JAQPZS010000004">
    <property type="protein sequence ID" value="MEJ6495678.1"/>
    <property type="molecule type" value="Genomic_DNA"/>
</dbReference>
<evidence type="ECO:0000313" key="9">
    <source>
        <dbReference type="EMBL" id="MEJ6495678.1"/>
    </source>
</evidence>
<evidence type="ECO:0000313" key="10">
    <source>
        <dbReference type="Proteomes" id="UP000050378"/>
    </source>
</evidence>
<feature type="transmembrane region" description="Helical" evidence="7">
    <location>
        <begin position="125"/>
        <end position="145"/>
    </location>
</feature>
<evidence type="ECO:0000256" key="4">
    <source>
        <dbReference type="ARBA" id="ARBA00022692"/>
    </source>
</evidence>
<comment type="subcellular location">
    <subcellularLocation>
        <location evidence="1">Cell membrane</location>
        <topology evidence="1">Multi-pass membrane protein</topology>
    </subcellularLocation>
</comment>
<evidence type="ECO:0000256" key="1">
    <source>
        <dbReference type="ARBA" id="ARBA00004651"/>
    </source>
</evidence>
<evidence type="ECO:0000313" key="8">
    <source>
        <dbReference type="EMBL" id="KPM83791.1"/>
    </source>
</evidence>
<comment type="similarity">
    <text evidence="2">Belongs to the UPF0719 family.</text>
</comment>
<comment type="caution">
    <text evidence="8">The sequence shown here is derived from an EMBL/GenBank/DDBJ whole genome shotgun (WGS) entry which is preliminary data.</text>
</comment>
<dbReference type="PANTHER" id="PTHR40043:SF1">
    <property type="entry name" value="UPF0719 INNER MEMBRANE PROTEIN YJFL"/>
    <property type="match status" value="1"/>
</dbReference>
<evidence type="ECO:0000256" key="3">
    <source>
        <dbReference type="ARBA" id="ARBA00022475"/>
    </source>
</evidence>
<feature type="transmembrane region" description="Helical" evidence="7">
    <location>
        <begin position="151"/>
        <end position="169"/>
    </location>
</feature>
<evidence type="ECO:0000256" key="5">
    <source>
        <dbReference type="ARBA" id="ARBA00022989"/>
    </source>
</evidence>
<accession>A0A0P7E114</accession>
<protein>
    <submittedName>
        <fullName evidence="9">DUF350 domain-containing protein</fullName>
    </submittedName>
</protein>
<keyword evidence="5 7" id="KW-1133">Transmembrane helix</keyword>
<feature type="transmembrane region" description="Helical" evidence="7">
    <location>
        <begin position="12"/>
        <end position="31"/>
    </location>
</feature>
<name>A0A0P7E114_9GAMM</name>
<feature type="transmembrane region" description="Helical" evidence="7">
    <location>
        <begin position="190"/>
        <end position="211"/>
    </location>
</feature>
<dbReference type="Pfam" id="PF03994">
    <property type="entry name" value="DUF350"/>
    <property type="match status" value="2"/>
</dbReference>
<evidence type="ECO:0000256" key="7">
    <source>
        <dbReference type="SAM" id="Phobius"/>
    </source>
</evidence>
<feature type="transmembrane region" description="Helical" evidence="7">
    <location>
        <begin position="262"/>
        <end position="281"/>
    </location>
</feature>